<dbReference type="InterPro" id="IPR028082">
    <property type="entry name" value="Peripla_BP_I"/>
</dbReference>
<dbReference type="InterPro" id="IPR017978">
    <property type="entry name" value="GPCR_3_C"/>
</dbReference>
<dbReference type="PRINTS" id="PR00248">
    <property type="entry name" value="GPCRMGR"/>
</dbReference>
<evidence type="ECO:0000256" key="2">
    <source>
        <dbReference type="ARBA" id="ARBA00022475"/>
    </source>
</evidence>
<name>A0A553N6M9_TIGCA</name>
<keyword evidence="8" id="KW-0325">Glycoprotein</keyword>
<dbReference type="InterPro" id="IPR038550">
    <property type="entry name" value="GPCR_3_9-Cys_sf"/>
</dbReference>
<evidence type="ECO:0000259" key="11">
    <source>
        <dbReference type="PROSITE" id="PS50259"/>
    </source>
</evidence>
<dbReference type="OMA" id="IWAQRIN"/>
<evidence type="ECO:0000256" key="10">
    <source>
        <dbReference type="SAM" id="Phobius"/>
    </source>
</evidence>
<evidence type="ECO:0000256" key="7">
    <source>
        <dbReference type="ARBA" id="ARBA00023170"/>
    </source>
</evidence>
<keyword evidence="9" id="KW-0807">Transducer</keyword>
<evidence type="ECO:0000256" key="1">
    <source>
        <dbReference type="ARBA" id="ARBA00004651"/>
    </source>
</evidence>
<reference evidence="12 13" key="1">
    <citation type="journal article" date="2018" name="Nat. Ecol. Evol.">
        <title>Genomic signatures of mitonuclear coevolution across populations of Tigriopus californicus.</title>
        <authorList>
            <person name="Barreto F.S."/>
            <person name="Watson E.T."/>
            <person name="Lima T.G."/>
            <person name="Willett C.S."/>
            <person name="Edmands S."/>
            <person name="Li W."/>
            <person name="Burton R.S."/>
        </authorList>
    </citation>
    <scope>NUCLEOTIDE SEQUENCE [LARGE SCALE GENOMIC DNA]</scope>
    <source>
        <strain evidence="12 13">San Diego</strain>
    </source>
</reference>
<feature type="transmembrane region" description="Helical" evidence="10">
    <location>
        <begin position="592"/>
        <end position="611"/>
    </location>
</feature>
<dbReference type="Pfam" id="PF01094">
    <property type="entry name" value="ANF_receptor"/>
    <property type="match status" value="2"/>
</dbReference>
<feature type="transmembrane region" description="Helical" evidence="10">
    <location>
        <begin position="1381"/>
        <end position="1401"/>
    </location>
</feature>
<keyword evidence="13" id="KW-1185">Reference proteome</keyword>
<protein>
    <recommendedName>
        <fullName evidence="11">G-protein coupled receptors family 3 profile domain-containing protein</fullName>
    </recommendedName>
</protein>
<feature type="transmembrane region" description="Helical" evidence="10">
    <location>
        <begin position="1349"/>
        <end position="1369"/>
    </location>
</feature>
<evidence type="ECO:0000313" key="13">
    <source>
        <dbReference type="Proteomes" id="UP000318571"/>
    </source>
</evidence>
<evidence type="ECO:0000256" key="5">
    <source>
        <dbReference type="ARBA" id="ARBA00023040"/>
    </source>
</evidence>
<gene>
    <name evidence="12" type="ORF">TCAL_09089</name>
</gene>
<evidence type="ECO:0000313" key="12">
    <source>
        <dbReference type="EMBL" id="TRY61076.1"/>
    </source>
</evidence>
<feature type="transmembrane region" description="Helical" evidence="10">
    <location>
        <begin position="1303"/>
        <end position="1323"/>
    </location>
</feature>
<organism evidence="12 13">
    <name type="scientific">Tigriopus californicus</name>
    <name type="common">Marine copepod</name>
    <dbReference type="NCBI Taxonomy" id="6832"/>
    <lineage>
        <taxon>Eukaryota</taxon>
        <taxon>Metazoa</taxon>
        <taxon>Ecdysozoa</taxon>
        <taxon>Arthropoda</taxon>
        <taxon>Crustacea</taxon>
        <taxon>Multicrustacea</taxon>
        <taxon>Hexanauplia</taxon>
        <taxon>Copepoda</taxon>
        <taxon>Harpacticoida</taxon>
        <taxon>Harpacticidae</taxon>
        <taxon>Tigriopus</taxon>
    </lineage>
</organism>
<accession>A0A553N6M9</accession>
<dbReference type="InterPro" id="IPR050726">
    <property type="entry name" value="mGluR"/>
</dbReference>
<keyword evidence="7" id="KW-0675">Receptor</keyword>
<dbReference type="STRING" id="6832.A0A553N6M9"/>
<dbReference type="EMBL" id="VCGU01000459">
    <property type="protein sequence ID" value="TRY61076.1"/>
    <property type="molecule type" value="Genomic_DNA"/>
</dbReference>
<dbReference type="Gene3D" id="3.40.50.2300">
    <property type="match status" value="4"/>
</dbReference>
<dbReference type="Gene3D" id="2.10.50.30">
    <property type="entry name" value="GPCR, family 3, nine cysteines domain"/>
    <property type="match status" value="2"/>
</dbReference>
<dbReference type="GO" id="GO:0004930">
    <property type="term" value="F:G protein-coupled receptor activity"/>
    <property type="evidence" value="ECO:0007669"/>
    <property type="project" value="UniProtKB-KW"/>
</dbReference>
<keyword evidence="6 10" id="KW-0472">Membrane</keyword>
<dbReference type="Proteomes" id="UP000318571">
    <property type="component" value="Chromosome 8"/>
</dbReference>
<keyword evidence="4 10" id="KW-1133">Transmembrane helix</keyword>
<dbReference type="Pfam" id="PF00003">
    <property type="entry name" value="7tm_3"/>
    <property type="match status" value="2"/>
</dbReference>
<feature type="non-terminal residue" evidence="12">
    <location>
        <position position="1418"/>
    </location>
</feature>
<evidence type="ECO:0000256" key="9">
    <source>
        <dbReference type="ARBA" id="ARBA00023224"/>
    </source>
</evidence>
<feature type="transmembrane region" description="Helical" evidence="10">
    <location>
        <begin position="1223"/>
        <end position="1244"/>
    </location>
</feature>
<feature type="transmembrane region" description="Helical" evidence="10">
    <location>
        <begin position="631"/>
        <end position="652"/>
    </location>
</feature>
<dbReference type="PROSITE" id="PS50259">
    <property type="entry name" value="G_PROTEIN_RECEP_F3_4"/>
    <property type="match status" value="2"/>
</dbReference>
<feature type="transmembrane region" description="Helical" evidence="10">
    <location>
        <begin position="514"/>
        <end position="534"/>
    </location>
</feature>
<comment type="subcellular location">
    <subcellularLocation>
        <location evidence="1">Cell membrane</location>
        <topology evidence="1">Multi-pass membrane protein</topology>
    </subcellularLocation>
</comment>
<dbReference type="GO" id="GO:0005886">
    <property type="term" value="C:plasma membrane"/>
    <property type="evidence" value="ECO:0007669"/>
    <property type="project" value="UniProtKB-SubCell"/>
</dbReference>
<feature type="transmembrane region" description="Helical" evidence="10">
    <location>
        <begin position="560"/>
        <end position="580"/>
    </location>
</feature>
<keyword evidence="2" id="KW-1003">Cell membrane</keyword>
<sequence length="1418" mass="159774">RYGKNANAIFAKSTIETGLKKNILGLFPIHNKDCTSILTTKNYNGIQRAMAMIHGLNIVNDQVKRGEKTIALNGFLYDTCSNEISAIDSFIEGMGNHDPVSGVIGASYSSVTIPLSMVAQAYNVTMLSYAATSGYLSDKQRHSTFARLLPSDNNQARVVHNIVKALTSMKCTSSSKDECDEKEFTVVQVLMTKENDYSKSLYEEFQRLIANDPGNSILVCKISEFFFTNSTEEIEHDRKEIESLVQSGVDAVVSFMTADSKYTFLDGLELAIKDKSLDVKPFPIVSTDSWDVGDISDGEVTQFLSGNSLVAIPYPKGDDKIQFDCQGNALGKYGIYVLSTSGKYKGCCHICTTIPNKYIKVTPRSIKACADGTWPNSGKTKCMKLVQETLALSSGWTVMAILVALLGVAGVVFVMAVNIKNYNHEKIKSSSRELSIFVWIGAVISHLNTFLVFFVIPTNFTCSLLRLFLTIGYTFMLSALFLKVYRIFRIFYGQFSQANEILGKPKYVSPKHQIAFASGLVTIQFLLVFFWLMWEPVSLTHLYPERRHVLVCAVDVSNLFVFQIYNVVLCSVGTFYSILTRGVPQNFNESRWINFTMYSVCFIWLMQLTIWAQRINVKDVDKHFGYQPEKIWALTSATYSALGTIVLLFLYGHRIYQIYRAKPSDGDEPVIVRIHTSLAEDVCPALTRHGKSTNAIFDQRNNETGLQKNLLGLFPIHNKDCTSLSTSNNYNGIQRAMAMIHGLNIVNDQVERGEKTIALNGFVYDTCSNEISAIDSFIEGMGNHDPVSGVIGASYSSVTIPLSMVAHAYNLTMLSYAATSGYLSDKRRHSTFARLLPSDCNQGQYMVNTNRHVEVASNCKASMQNSRKNGLQMALKDQSTKVKSFLLVSTDSWDVGDVSNMEMIQFLSGKSLVTMPYPGDPYAIRYGGNFTDYLGSLNRWKYPWLSEMWQDMCRGNETCLASSLDLETFWIDSKVSFVIDTVMAFSDALERCHKDGCNVRTHDFFEDYILKTSFVGEKYMSLFGLLIMSGILVRLEGDDKIQFDCQGNMLRKYGVYILSENGKYKVRAFEKEFECALILFCFDQRIGMWSDLTSPRLHFDSYVYSSQINPSMNWTCRPKCSIDQYEEEVKHISSSCCHMCVTIPNHYVKVTSRSIAPCPNGTWPNPQKTKCTSLKQETLAFSSGWTLMALLVAILGLVIVVSVMVVVSKHFNHVMIKSSSRELSVFVWIGVLISHFHTFLVFLVKPTKLTCGLLRFSSTIGYTFILSALLLKVRRIFQIFLGQFRQSNTNLGQPKYISPEHQIAFATGLVTIQLLAVFIWLMVEPVSLTHLYPERRHVLVCAVDVSNLFVFQIYNVGLCFVGTCFSILTRGVPQNFNESRWINFTMYSVCFIWLMQLTIWAQRINVKHVDNHFGCQPE</sequence>
<feature type="transmembrane region" description="Helical" evidence="10">
    <location>
        <begin position="1256"/>
        <end position="1273"/>
    </location>
</feature>
<dbReference type="InterPro" id="IPR000337">
    <property type="entry name" value="GPCR_3"/>
</dbReference>
<evidence type="ECO:0000256" key="3">
    <source>
        <dbReference type="ARBA" id="ARBA00022692"/>
    </source>
</evidence>
<dbReference type="InterPro" id="IPR001828">
    <property type="entry name" value="ANF_lig-bd_rcpt"/>
</dbReference>
<keyword evidence="3 10" id="KW-0812">Transmembrane</keyword>
<evidence type="ECO:0000256" key="4">
    <source>
        <dbReference type="ARBA" id="ARBA00022989"/>
    </source>
</evidence>
<feature type="transmembrane region" description="Helical" evidence="10">
    <location>
        <begin position="390"/>
        <end position="415"/>
    </location>
</feature>
<proteinExistence type="predicted"/>
<keyword evidence="5" id="KW-0297">G-protein coupled receptor</keyword>
<evidence type="ECO:0000256" key="8">
    <source>
        <dbReference type="ARBA" id="ARBA00023180"/>
    </source>
</evidence>
<dbReference type="PANTHER" id="PTHR24060">
    <property type="entry name" value="METABOTROPIC GLUTAMATE RECEPTOR"/>
    <property type="match status" value="1"/>
</dbReference>
<feature type="domain" description="G-protein coupled receptors family 3 profile" evidence="11">
    <location>
        <begin position="1185"/>
        <end position="1400"/>
    </location>
</feature>
<feature type="non-terminal residue" evidence="12">
    <location>
        <position position="1"/>
    </location>
</feature>
<evidence type="ECO:0000256" key="6">
    <source>
        <dbReference type="ARBA" id="ARBA00023136"/>
    </source>
</evidence>
<feature type="transmembrane region" description="Helical" evidence="10">
    <location>
        <begin position="1185"/>
        <end position="1211"/>
    </location>
</feature>
<feature type="transmembrane region" description="Helical" evidence="10">
    <location>
        <begin position="463"/>
        <end position="482"/>
    </location>
</feature>
<comment type="caution">
    <text evidence="12">The sequence shown here is derived from an EMBL/GenBank/DDBJ whole genome shotgun (WGS) entry which is preliminary data.</text>
</comment>
<dbReference type="SUPFAM" id="SSF53822">
    <property type="entry name" value="Periplasmic binding protein-like I"/>
    <property type="match status" value="2"/>
</dbReference>
<feature type="domain" description="G-protein coupled receptors family 3 profile" evidence="11">
    <location>
        <begin position="396"/>
        <end position="611"/>
    </location>
</feature>
<feature type="transmembrane region" description="Helical" evidence="10">
    <location>
        <begin position="436"/>
        <end position="457"/>
    </location>
</feature>